<sequence>MTRAAARSLALAAHLAGAPPPQGVVRWGTICARAGSIAAATLARVEGRCRAPELVGRLAHVGLVARARHVPRLERTVGSFSLIMELCTSYYS</sequence>
<accession>A0A8K0N531</accession>
<keyword evidence="2" id="KW-1185">Reference proteome</keyword>
<reference evidence="1" key="2">
    <citation type="submission" date="2019-07" db="EMBL/GenBank/DDBJ databases">
        <authorList>
            <person name="Yang Y."/>
            <person name="Bocs S."/>
            <person name="Baudouin L."/>
        </authorList>
    </citation>
    <scope>NUCLEOTIDE SEQUENCE</scope>
    <source>
        <tissue evidence="1">Spear leaf of Hainan Tall coconut</tissue>
    </source>
</reference>
<name>A0A8K0N531_COCNU</name>
<gene>
    <name evidence="1" type="ORF">COCNU_07G014520</name>
</gene>
<evidence type="ECO:0000313" key="1">
    <source>
        <dbReference type="EMBL" id="KAG1355340.1"/>
    </source>
</evidence>
<dbReference type="AlphaFoldDB" id="A0A8K0N531"/>
<comment type="caution">
    <text evidence="1">The sequence shown here is derived from an EMBL/GenBank/DDBJ whole genome shotgun (WGS) entry which is preliminary data.</text>
</comment>
<proteinExistence type="predicted"/>
<dbReference type="EMBL" id="CM017878">
    <property type="protein sequence ID" value="KAG1355340.1"/>
    <property type="molecule type" value="Genomic_DNA"/>
</dbReference>
<dbReference type="Proteomes" id="UP000797356">
    <property type="component" value="Chromosome 7"/>
</dbReference>
<protein>
    <submittedName>
        <fullName evidence="1">Uncharacterized protein</fullName>
    </submittedName>
</protein>
<evidence type="ECO:0000313" key="2">
    <source>
        <dbReference type="Proteomes" id="UP000797356"/>
    </source>
</evidence>
<organism evidence="1 2">
    <name type="scientific">Cocos nucifera</name>
    <name type="common">Coconut palm</name>
    <dbReference type="NCBI Taxonomy" id="13894"/>
    <lineage>
        <taxon>Eukaryota</taxon>
        <taxon>Viridiplantae</taxon>
        <taxon>Streptophyta</taxon>
        <taxon>Embryophyta</taxon>
        <taxon>Tracheophyta</taxon>
        <taxon>Spermatophyta</taxon>
        <taxon>Magnoliopsida</taxon>
        <taxon>Liliopsida</taxon>
        <taxon>Arecaceae</taxon>
        <taxon>Arecoideae</taxon>
        <taxon>Cocoseae</taxon>
        <taxon>Attaleinae</taxon>
        <taxon>Cocos</taxon>
    </lineage>
</organism>
<reference evidence="1" key="1">
    <citation type="journal article" date="2017" name="Gigascience">
        <title>The genome draft of coconut (Cocos nucifera).</title>
        <authorList>
            <person name="Xiao Y."/>
            <person name="Xu P."/>
            <person name="Fan H."/>
            <person name="Baudouin L."/>
            <person name="Xia W."/>
            <person name="Bocs S."/>
            <person name="Xu J."/>
            <person name="Li Q."/>
            <person name="Guo A."/>
            <person name="Zhou L."/>
            <person name="Li J."/>
            <person name="Wu Y."/>
            <person name="Ma Z."/>
            <person name="Armero A."/>
            <person name="Issali A.E."/>
            <person name="Liu N."/>
            <person name="Peng M."/>
            <person name="Yang Y."/>
        </authorList>
    </citation>
    <scope>NUCLEOTIDE SEQUENCE</scope>
    <source>
        <tissue evidence="1">Spear leaf of Hainan Tall coconut</tissue>
    </source>
</reference>